<accession>A0A5C4JVS7</accession>
<evidence type="ECO:0000256" key="2">
    <source>
        <dbReference type="ARBA" id="ARBA00023125"/>
    </source>
</evidence>
<dbReference type="InterPro" id="IPR011663">
    <property type="entry name" value="UTRA"/>
</dbReference>
<evidence type="ECO:0000256" key="1">
    <source>
        <dbReference type="ARBA" id="ARBA00023015"/>
    </source>
</evidence>
<dbReference type="PRINTS" id="PR00035">
    <property type="entry name" value="HTHGNTR"/>
</dbReference>
<evidence type="ECO:0000259" key="5">
    <source>
        <dbReference type="PROSITE" id="PS50949"/>
    </source>
</evidence>
<dbReference type="GO" id="GO:0003700">
    <property type="term" value="F:DNA-binding transcription factor activity"/>
    <property type="evidence" value="ECO:0007669"/>
    <property type="project" value="UniProtKB-UniRule"/>
</dbReference>
<dbReference type="InterPro" id="IPR036388">
    <property type="entry name" value="WH-like_DNA-bd_sf"/>
</dbReference>
<dbReference type="Gene3D" id="1.10.10.10">
    <property type="entry name" value="Winged helix-like DNA-binding domain superfamily/Winged helix DNA-binding domain"/>
    <property type="match status" value="1"/>
</dbReference>
<dbReference type="SUPFAM" id="SSF46785">
    <property type="entry name" value="Winged helix' DNA-binding domain"/>
    <property type="match status" value="1"/>
</dbReference>
<reference evidence="6 7" key="1">
    <citation type="submission" date="2019-05" db="EMBL/GenBank/DDBJ databases">
        <authorList>
            <person name="Lee S.D."/>
        </authorList>
    </citation>
    <scope>NUCLEOTIDE SEQUENCE [LARGE SCALE GENOMIC DNA]</scope>
    <source>
        <strain evidence="6 7">GH2-6</strain>
    </source>
</reference>
<feature type="domain" description="HTH gntR-type" evidence="5">
    <location>
        <begin position="19"/>
        <end position="87"/>
    </location>
</feature>
<dbReference type="InterPro" id="IPR000524">
    <property type="entry name" value="Tscrpt_reg_HTH_GntR"/>
</dbReference>
<dbReference type="NCBIfam" id="TIGR02018">
    <property type="entry name" value="his_ut_repres"/>
    <property type="match status" value="1"/>
</dbReference>
<keyword evidence="7" id="KW-1185">Reference proteome</keyword>
<evidence type="ECO:0000313" key="6">
    <source>
        <dbReference type="EMBL" id="TNB49455.1"/>
    </source>
</evidence>
<keyword evidence="2" id="KW-0238">DNA-binding</keyword>
<dbReference type="GO" id="GO:0006547">
    <property type="term" value="P:L-histidine metabolic process"/>
    <property type="evidence" value="ECO:0007669"/>
    <property type="project" value="UniProtKB-UniRule"/>
</dbReference>
<gene>
    <name evidence="6" type="primary">hutC</name>
    <name evidence="6" type="ORF">FF124_00380</name>
</gene>
<dbReference type="GO" id="GO:0003677">
    <property type="term" value="F:DNA binding"/>
    <property type="evidence" value="ECO:0007669"/>
    <property type="project" value="UniProtKB-UniRule"/>
</dbReference>
<proteinExistence type="predicted"/>
<name>A0A5C4JVS7_9HYPH</name>
<dbReference type="OrthoDB" id="9808698at2"/>
<dbReference type="GO" id="GO:0045892">
    <property type="term" value="P:negative regulation of DNA-templated transcription"/>
    <property type="evidence" value="ECO:0007669"/>
    <property type="project" value="UniProtKB-UniRule"/>
</dbReference>
<evidence type="ECO:0000256" key="3">
    <source>
        <dbReference type="ARBA" id="ARBA00023163"/>
    </source>
</evidence>
<dbReference type="InterPro" id="IPR028978">
    <property type="entry name" value="Chorismate_lyase_/UTRA_dom_sf"/>
</dbReference>
<dbReference type="SMART" id="SM00866">
    <property type="entry name" value="UTRA"/>
    <property type="match status" value="1"/>
</dbReference>
<dbReference type="Proteomes" id="UP000307874">
    <property type="component" value="Unassembled WGS sequence"/>
</dbReference>
<reference evidence="6 7" key="2">
    <citation type="submission" date="2019-06" db="EMBL/GenBank/DDBJ databases">
        <title>Martelella lutilitoris sp. nov., isolated from a tidal mudflat.</title>
        <authorList>
            <person name="Kim Y.-J."/>
        </authorList>
    </citation>
    <scope>NUCLEOTIDE SEQUENCE [LARGE SCALE GENOMIC DNA]</scope>
    <source>
        <strain evidence="6 7">GH2-6</strain>
    </source>
</reference>
<dbReference type="AlphaFoldDB" id="A0A5C4JVS7"/>
<dbReference type="Pfam" id="PF00392">
    <property type="entry name" value="GntR"/>
    <property type="match status" value="1"/>
</dbReference>
<dbReference type="EMBL" id="VCLB01000001">
    <property type="protein sequence ID" value="TNB49455.1"/>
    <property type="molecule type" value="Genomic_DNA"/>
</dbReference>
<dbReference type="InterPro" id="IPR050679">
    <property type="entry name" value="Bact_HTH_transcr_reg"/>
</dbReference>
<dbReference type="Pfam" id="PF07702">
    <property type="entry name" value="UTRA"/>
    <property type="match status" value="1"/>
</dbReference>
<dbReference type="PANTHER" id="PTHR44846:SF16">
    <property type="entry name" value="TRANSCRIPTIONAL REGULATOR PHNF-RELATED"/>
    <property type="match status" value="1"/>
</dbReference>
<keyword evidence="1" id="KW-0805">Transcription regulation</keyword>
<dbReference type="Gene3D" id="3.40.1410.10">
    <property type="entry name" value="Chorismate lyase-like"/>
    <property type="match status" value="1"/>
</dbReference>
<dbReference type="SUPFAM" id="SSF64288">
    <property type="entry name" value="Chorismate lyase-like"/>
    <property type="match status" value="1"/>
</dbReference>
<organism evidence="6 7">
    <name type="scientific">Martelella lutilitoris</name>
    <dbReference type="NCBI Taxonomy" id="2583532"/>
    <lineage>
        <taxon>Bacteria</taxon>
        <taxon>Pseudomonadati</taxon>
        <taxon>Pseudomonadota</taxon>
        <taxon>Alphaproteobacteria</taxon>
        <taxon>Hyphomicrobiales</taxon>
        <taxon>Aurantimonadaceae</taxon>
        <taxon>Martelella</taxon>
    </lineage>
</organism>
<dbReference type="PANTHER" id="PTHR44846">
    <property type="entry name" value="MANNOSYL-D-GLYCERATE TRANSPORT/METABOLISM SYSTEM REPRESSOR MNGR-RELATED"/>
    <property type="match status" value="1"/>
</dbReference>
<evidence type="ECO:0000256" key="4">
    <source>
        <dbReference type="NCBIfam" id="TIGR02018"/>
    </source>
</evidence>
<dbReference type="SMART" id="SM00345">
    <property type="entry name" value="HTH_GNTR"/>
    <property type="match status" value="1"/>
</dbReference>
<protein>
    <recommendedName>
        <fullName evidence="4">Histidine utilization repressor</fullName>
    </recommendedName>
</protein>
<dbReference type="InterPro" id="IPR036390">
    <property type="entry name" value="WH_DNA-bd_sf"/>
</dbReference>
<dbReference type="FunFam" id="1.10.10.10:FF:000079">
    <property type="entry name" value="GntR family transcriptional regulator"/>
    <property type="match status" value="1"/>
</dbReference>
<evidence type="ECO:0000313" key="7">
    <source>
        <dbReference type="Proteomes" id="UP000307874"/>
    </source>
</evidence>
<keyword evidence="3" id="KW-0804">Transcription</keyword>
<sequence>MAEERARKSVSRKIETKPLALHARIQRDVEDRIVSGEWPPGTRIPFEHELTAEYGCSRMTVNKALSELVKKGLIERRRKSGSYVRQPEVLSAVLEIHQLEREVRALGLAYDFRLIEREERTADDGDRKRLRLPRSGRVLSLKGLHTAGQRPFCLEDRLISLEEVPQALEADFSRNPPGTWLLEQVPWSAAEHRIRATGADRDIADVLDLAEGAPCLVIERRTWNASGSITQVNLTYPGDMHTLVAQFAPSARPG</sequence>
<dbReference type="PROSITE" id="PS50949">
    <property type="entry name" value="HTH_GNTR"/>
    <property type="match status" value="1"/>
</dbReference>
<dbReference type="RefSeq" id="WP_138746499.1">
    <property type="nucleotide sequence ID" value="NZ_VCLB01000001.1"/>
</dbReference>
<dbReference type="InterPro" id="IPR010248">
    <property type="entry name" value="His_ut_repres"/>
</dbReference>
<dbReference type="CDD" id="cd07377">
    <property type="entry name" value="WHTH_GntR"/>
    <property type="match status" value="1"/>
</dbReference>
<comment type="caution">
    <text evidence="6">The sequence shown here is derived from an EMBL/GenBank/DDBJ whole genome shotgun (WGS) entry which is preliminary data.</text>
</comment>